<dbReference type="Pfam" id="PF07549">
    <property type="entry name" value="Sec_GG"/>
    <property type="match status" value="1"/>
</dbReference>
<feature type="transmembrane region" description="Helical" evidence="12">
    <location>
        <begin position="20"/>
        <end position="38"/>
    </location>
</feature>
<dbReference type="PATRIC" id="fig|765912.4.peg.1027"/>
<comment type="similarity">
    <text evidence="11">In the N-terminal section; belongs to the SecD/SecF family. SecD subfamily.</text>
</comment>
<evidence type="ECO:0000256" key="2">
    <source>
        <dbReference type="ARBA" id="ARBA00022448"/>
    </source>
</evidence>
<dbReference type="InterPro" id="IPR022645">
    <property type="entry name" value="SecD/SecF_bac"/>
</dbReference>
<evidence type="ECO:0000256" key="11">
    <source>
        <dbReference type="ARBA" id="ARBA00061053"/>
    </source>
</evidence>
<evidence type="ECO:0000256" key="5">
    <source>
        <dbReference type="ARBA" id="ARBA00022927"/>
    </source>
</evidence>
<comment type="similarity">
    <text evidence="10">In the C-terminal section; belongs to the SecD/SecF family. SecF subfamily.</text>
</comment>
<dbReference type="KEGG" id="tmb:Thimo_1063"/>
<evidence type="ECO:0000313" key="14">
    <source>
        <dbReference type="EMBL" id="AGA89867.1"/>
    </source>
</evidence>
<evidence type="ECO:0000256" key="1">
    <source>
        <dbReference type="ARBA" id="ARBA00004651"/>
    </source>
</evidence>
<dbReference type="STRING" id="765912.Thimo_1063"/>
<dbReference type="SUPFAM" id="SSF82866">
    <property type="entry name" value="Multidrug efflux transporter AcrB transmembrane domain"/>
    <property type="match status" value="1"/>
</dbReference>
<evidence type="ECO:0000256" key="9">
    <source>
        <dbReference type="ARBA" id="ARBA00059018"/>
    </source>
</evidence>
<evidence type="ECO:0000313" key="15">
    <source>
        <dbReference type="Proteomes" id="UP000010816"/>
    </source>
</evidence>
<dbReference type="Gene3D" id="1.20.1640.10">
    <property type="entry name" value="Multidrug efflux transporter AcrB transmembrane domain"/>
    <property type="match status" value="1"/>
</dbReference>
<feature type="transmembrane region" description="Helical" evidence="12">
    <location>
        <begin position="162"/>
        <end position="183"/>
    </location>
</feature>
<comment type="subcellular location">
    <subcellularLocation>
        <location evidence="1 12">Cell membrane</location>
        <topology evidence="1 12">Multi-pass membrane protein</topology>
    </subcellularLocation>
</comment>
<keyword evidence="8 12" id="KW-0472">Membrane</keyword>
<dbReference type="InterPro" id="IPR022813">
    <property type="entry name" value="SecD/SecF_arch_bac"/>
</dbReference>
<comment type="function">
    <text evidence="9 12">Part of the Sec protein translocase complex. Interacts with the SecYEG preprotein conducting channel. SecDF uses the proton motive force (PMF) to complete protein translocation after the ATP-dependent function of SecA.</text>
</comment>
<reference evidence="14 15" key="1">
    <citation type="submission" date="2011-09" db="EMBL/GenBank/DDBJ databases">
        <title>Complete sequence of chromosome of Thioflavicoccus mobilis 8321.</title>
        <authorList>
            <consortium name="US DOE Joint Genome Institute"/>
            <person name="Lucas S."/>
            <person name="Han J."/>
            <person name="Lapidus A."/>
            <person name="Cheng J.-F."/>
            <person name="Goodwin L."/>
            <person name="Pitluck S."/>
            <person name="Peters L."/>
            <person name="Ovchinnikova G."/>
            <person name="Lu M."/>
            <person name="Detter J.C."/>
            <person name="Han C."/>
            <person name="Tapia R."/>
            <person name="Land M."/>
            <person name="Hauser L."/>
            <person name="Kyrpides N."/>
            <person name="Ivanova N."/>
            <person name="Pagani I."/>
            <person name="Vogl K."/>
            <person name="Liu Z."/>
            <person name="Imhoff J."/>
            <person name="Thiel V."/>
            <person name="Frigaard N.-U."/>
            <person name="Bryant D."/>
            <person name="Woyke T."/>
        </authorList>
    </citation>
    <scope>NUCLEOTIDE SEQUENCE [LARGE SCALE GENOMIC DNA]</scope>
    <source>
        <strain evidence="14 15">8321</strain>
    </source>
</reference>
<dbReference type="eggNOG" id="COG0341">
    <property type="taxonomic scope" value="Bacteria"/>
</dbReference>
<dbReference type="AlphaFoldDB" id="L0GVK0"/>
<dbReference type="PANTHER" id="PTHR30081:SF8">
    <property type="entry name" value="PROTEIN TRANSLOCASE SUBUNIT SECF"/>
    <property type="match status" value="1"/>
</dbReference>
<gene>
    <name evidence="12" type="primary">secF</name>
    <name evidence="14" type="ORF">Thimo_1063</name>
</gene>
<dbReference type="InterPro" id="IPR022646">
    <property type="entry name" value="SecD/SecF_CS"/>
</dbReference>
<comment type="similarity">
    <text evidence="12">Belongs to the SecD/SecF family. SecF subfamily.</text>
</comment>
<evidence type="ECO:0000256" key="4">
    <source>
        <dbReference type="ARBA" id="ARBA00022692"/>
    </source>
</evidence>
<evidence type="ECO:0000256" key="6">
    <source>
        <dbReference type="ARBA" id="ARBA00022989"/>
    </source>
</evidence>
<evidence type="ECO:0000256" key="10">
    <source>
        <dbReference type="ARBA" id="ARBA00060856"/>
    </source>
</evidence>
<dbReference type="Pfam" id="PF02355">
    <property type="entry name" value="SecD_SecF_C"/>
    <property type="match status" value="1"/>
</dbReference>
<dbReference type="RefSeq" id="WP_015280012.1">
    <property type="nucleotide sequence ID" value="NC_019940.1"/>
</dbReference>
<dbReference type="HAMAP" id="MF_01464_B">
    <property type="entry name" value="SecF_B"/>
    <property type="match status" value="1"/>
</dbReference>
<keyword evidence="6 12" id="KW-1133">Transmembrane helix</keyword>
<dbReference type="InterPro" id="IPR005665">
    <property type="entry name" value="SecF_bac"/>
</dbReference>
<evidence type="ECO:0000259" key="13">
    <source>
        <dbReference type="Pfam" id="PF02355"/>
    </source>
</evidence>
<sequence length="312" mass="33707">MRLLKTLNIDFMGWRRPAVIASVVITVLFLGSMVLRGFDFGLDFTGGTVIEVGYEQPTELAPVRQALEQNGFAGAVVQYFGSRHDVAIRLPLQEAKAAGSELSDQIYRALSAASDGSVELRRAEFVGPQVGEELREDGGLAMLFALIGILIYVAVRFEWRFAVGAVVATIHDVIVTIGVFSVLQIEFNLSVLAAVLAVIGYSVNDTVVIFDRIRENFRRVRKGTVIEIVNRSINETLSRTIITGGTTLLVVFALYIFGGEVLSGFSLALIIGILIGTYSSIYVATAAVVWLGISKADLIPPPKEGAGADLRP</sequence>
<dbReference type="NCBIfam" id="TIGR00966">
    <property type="entry name" value="transloc_SecF"/>
    <property type="match status" value="1"/>
</dbReference>
<dbReference type="InterPro" id="IPR055344">
    <property type="entry name" value="SecD_SecF_C_bact"/>
</dbReference>
<dbReference type="PANTHER" id="PTHR30081">
    <property type="entry name" value="PROTEIN-EXPORT MEMBRANE PROTEIN SEC"/>
    <property type="match status" value="1"/>
</dbReference>
<dbReference type="FunFam" id="1.20.1640.10:FF:000024">
    <property type="entry name" value="Multifunctional fusion protein"/>
    <property type="match status" value="1"/>
</dbReference>
<evidence type="ECO:0000256" key="8">
    <source>
        <dbReference type="ARBA" id="ARBA00023136"/>
    </source>
</evidence>
<dbReference type="OrthoDB" id="9774769at2"/>
<keyword evidence="3 12" id="KW-1003">Cell membrane</keyword>
<dbReference type="GO" id="GO:0005886">
    <property type="term" value="C:plasma membrane"/>
    <property type="evidence" value="ECO:0007669"/>
    <property type="project" value="UniProtKB-SubCell"/>
</dbReference>
<dbReference type="NCBIfam" id="TIGR00916">
    <property type="entry name" value="2A0604s01"/>
    <property type="match status" value="1"/>
</dbReference>
<keyword evidence="7 12" id="KW-0811">Translocation</keyword>
<keyword evidence="2 12" id="KW-0813">Transport</keyword>
<feature type="domain" description="Protein export membrane protein SecD/SecF C-terminal" evidence="13">
    <location>
        <begin position="111"/>
        <end position="292"/>
    </location>
</feature>
<feature type="transmembrane region" description="Helical" evidence="12">
    <location>
        <begin position="240"/>
        <end position="258"/>
    </location>
</feature>
<dbReference type="GO" id="GO:0043952">
    <property type="term" value="P:protein transport by the Sec complex"/>
    <property type="evidence" value="ECO:0007669"/>
    <property type="project" value="UniProtKB-UniRule"/>
</dbReference>
<feature type="transmembrane region" description="Helical" evidence="12">
    <location>
        <begin position="189"/>
        <end position="210"/>
    </location>
</feature>
<evidence type="ECO:0000256" key="7">
    <source>
        <dbReference type="ARBA" id="ARBA00023010"/>
    </source>
</evidence>
<keyword evidence="15" id="KW-1185">Reference proteome</keyword>
<evidence type="ECO:0000256" key="12">
    <source>
        <dbReference type="HAMAP-Rule" id="MF_01464"/>
    </source>
</evidence>
<evidence type="ECO:0000256" key="3">
    <source>
        <dbReference type="ARBA" id="ARBA00022475"/>
    </source>
</evidence>
<dbReference type="GO" id="GO:0006605">
    <property type="term" value="P:protein targeting"/>
    <property type="evidence" value="ECO:0007669"/>
    <property type="project" value="UniProtKB-UniRule"/>
</dbReference>
<accession>L0GVK0</accession>
<protein>
    <recommendedName>
        <fullName evidence="12">Protein-export membrane protein SecF</fullName>
    </recommendedName>
</protein>
<dbReference type="EMBL" id="CP003051">
    <property type="protein sequence ID" value="AGA89867.1"/>
    <property type="molecule type" value="Genomic_DNA"/>
</dbReference>
<feature type="transmembrane region" description="Helical" evidence="12">
    <location>
        <begin position="264"/>
        <end position="293"/>
    </location>
</feature>
<dbReference type="GO" id="GO:0015450">
    <property type="term" value="F:protein-transporting ATPase activity"/>
    <property type="evidence" value="ECO:0007669"/>
    <property type="project" value="InterPro"/>
</dbReference>
<comment type="subunit">
    <text evidence="12">Forms a complex with SecD. Part of the essential Sec protein translocation apparatus which comprises SecA, SecYEG and auxiliary proteins SecDF-YajC and YidC.</text>
</comment>
<dbReference type="InterPro" id="IPR048634">
    <property type="entry name" value="SecD_SecF_C"/>
</dbReference>
<dbReference type="Proteomes" id="UP000010816">
    <property type="component" value="Chromosome"/>
</dbReference>
<dbReference type="HOGENOM" id="CLU_050012_0_1_6"/>
<keyword evidence="4 12" id="KW-0812">Transmembrane</keyword>
<organism evidence="14 15">
    <name type="scientific">Thioflavicoccus mobilis 8321</name>
    <dbReference type="NCBI Taxonomy" id="765912"/>
    <lineage>
        <taxon>Bacteria</taxon>
        <taxon>Pseudomonadati</taxon>
        <taxon>Pseudomonadota</taxon>
        <taxon>Gammaproteobacteria</taxon>
        <taxon>Chromatiales</taxon>
        <taxon>Chromatiaceae</taxon>
        <taxon>Thioflavicoccus</taxon>
    </lineage>
</organism>
<feature type="transmembrane region" description="Helical" evidence="12">
    <location>
        <begin position="138"/>
        <end position="155"/>
    </location>
</feature>
<keyword evidence="5 12" id="KW-0653">Protein transport</keyword>
<name>L0GVK0_9GAMM</name>
<dbReference type="PRINTS" id="PR01755">
    <property type="entry name" value="SECFTRNLCASE"/>
</dbReference>
<proteinExistence type="inferred from homology"/>
<dbReference type="GO" id="GO:0065002">
    <property type="term" value="P:intracellular protein transmembrane transport"/>
    <property type="evidence" value="ECO:0007669"/>
    <property type="project" value="UniProtKB-UniRule"/>
</dbReference>